<proteinExistence type="predicted"/>
<dbReference type="Proteomes" id="UP000053144">
    <property type="component" value="Chromosome 5"/>
</dbReference>
<sequence>MVRSKATTVINEGGLGDDDFNRLTKVQPWMKEMRWRTMKRCDGVGHDEDKTCHGWR</sequence>
<protein>
    <submittedName>
        <fullName evidence="1">Uncharacterized protein</fullName>
    </submittedName>
</protein>
<evidence type="ECO:0000313" key="2">
    <source>
        <dbReference type="Proteomes" id="UP000053144"/>
    </source>
</evidence>
<dbReference type="AlphaFoldDB" id="A0A0L9UJD4"/>
<dbReference type="EMBL" id="CM003375">
    <property type="protein sequence ID" value="KOM42674.1"/>
    <property type="molecule type" value="Genomic_DNA"/>
</dbReference>
<reference evidence="2" key="1">
    <citation type="journal article" date="2015" name="Proc. Natl. Acad. Sci. U.S.A.">
        <title>Genome sequencing of adzuki bean (Vigna angularis) provides insight into high starch and low fat accumulation and domestication.</title>
        <authorList>
            <person name="Yang K."/>
            <person name="Tian Z."/>
            <person name="Chen C."/>
            <person name="Luo L."/>
            <person name="Zhao B."/>
            <person name="Wang Z."/>
            <person name="Yu L."/>
            <person name="Li Y."/>
            <person name="Sun Y."/>
            <person name="Li W."/>
            <person name="Chen Y."/>
            <person name="Li Y."/>
            <person name="Zhang Y."/>
            <person name="Ai D."/>
            <person name="Zhao J."/>
            <person name="Shang C."/>
            <person name="Ma Y."/>
            <person name="Wu B."/>
            <person name="Wang M."/>
            <person name="Gao L."/>
            <person name="Sun D."/>
            <person name="Zhang P."/>
            <person name="Guo F."/>
            <person name="Wang W."/>
            <person name="Li Y."/>
            <person name="Wang J."/>
            <person name="Varshney R.K."/>
            <person name="Wang J."/>
            <person name="Ling H.Q."/>
            <person name="Wan P."/>
        </authorList>
    </citation>
    <scope>NUCLEOTIDE SEQUENCE</scope>
    <source>
        <strain evidence="2">cv. Jingnong 6</strain>
    </source>
</reference>
<evidence type="ECO:0000313" key="1">
    <source>
        <dbReference type="EMBL" id="KOM42674.1"/>
    </source>
</evidence>
<organism evidence="1 2">
    <name type="scientific">Phaseolus angularis</name>
    <name type="common">Azuki bean</name>
    <name type="synonym">Vigna angularis</name>
    <dbReference type="NCBI Taxonomy" id="3914"/>
    <lineage>
        <taxon>Eukaryota</taxon>
        <taxon>Viridiplantae</taxon>
        <taxon>Streptophyta</taxon>
        <taxon>Embryophyta</taxon>
        <taxon>Tracheophyta</taxon>
        <taxon>Spermatophyta</taxon>
        <taxon>Magnoliopsida</taxon>
        <taxon>eudicotyledons</taxon>
        <taxon>Gunneridae</taxon>
        <taxon>Pentapetalae</taxon>
        <taxon>rosids</taxon>
        <taxon>fabids</taxon>
        <taxon>Fabales</taxon>
        <taxon>Fabaceae</taxon>
        <taxon>Papilionoideae</taxon>
        <taxon>50 kb inversion clade</taxon>
        <taxon>NPAAA clade</taxon>
        <taxon>indigoferoid/millettioid clade</taxon>
        <taxon>Phaseoleae</taxon>
        <taxon>Vigna</taxon>
    </lineage>
</organism>
<accession>A0A0L9UJD4</accession>
<dbReference type="Gramene" id="KOM42674">
    <property type="protein sequence ID" value="KOM42674"/>
    <property type="gene ID" value="LR48_Vigan05g027800"/>
</dbReference>
<name>A0A0L9UJD4_PHAAN</name>
<gene>
    <name evidence="1" type="ORF">LR48_Vigan05g027800</name>
</gene>